<dbReference type="InterPro" id="IPR001173">
    <property type="entry name" value="Glyco_trans_2-like"/>
</dbReference>
<name>A0A383A8L4_9ZZZZ</name>
<dbReference type="AlphaFoldDB" id="A0A383A8L4"/>
<evidence type="ECO:0000313" key="2">
    <source>
        <dbReference type="EMBL" id="SVE03555.1"/>
    </source>
</evidence>
<dbReference type="Gene3D" id="3.90.550.10">
    <property type="entry name" value="Spore Coat Polysaccharide Biosynthesis Protein SpsA, Chain A"/>
    <property type="match status" value="1"/>
</dbReference>
<sequence length="253" mass="28404">GRDGGLRNPQLSRHENSSVQCMTEIALSLVIPCYNEAAGLSLLINRLAETFVREDVEVILVDNGSTDDSPSILEKETARLPFLRSVRVDVNQGYGHGILAGLSAAKGRYIGWSHADMQADPHDAIRALTLIEEAGRPDTIYVKGKRFGRPLGDVAFTIGMSAFETILFRLPLWDINGQPNIFPRTFFETWHNPPKDFSLDLFVYVMAIKQGLSVRRFTVEFAERAHGASHWNVDWSSKAKFIKRTLDFSLRLN</sequence>
<organism evidence="2">
    <name type="scientific">marine metagenome</name>
    <dbReference type="NCBI Taxonomy" id="408172"/>
    <lineage>
        <taxon>unclassified sequences</taxon>
        <taxon>metagenomes</taxon>
        <taxon>ecological metagenomes</taxon>
    </lineage>
</organism>
<accession>A0A383A8L4</accession>
<dbReference type="EMBL" id="UINC01189732">
    <property type="protein sequence ID" value="SVE03555.1"/>
    <property type="molecule type" value="Genomic_DNA"/>
</dbReference>
<dbReference type="InterPro" id="IPR029044">
    <property type="entry name" value="Nucleotide-diphossugar_trans"/>
</dbReference>
<gene>
    <name evidence="2" type="ORF">METZ01_LOCUS456409</name>
</gene>
<dbReference type="CDD" id="cd04179">
    <property type="entry name" value="DPM_DPG-synthase_like"/>
    <property type="match status" value="1"/>
</dbReference>
<dbReference type="PANTHER" id="PTHR48090:SF7">
    <property type="entry name" value="RFBJ PROTEIN"/>
    <property type="match status" value="1"/>
</dbReference>
<feature type="non-terminal residue" evidence="2">
    <location>
        <position position="1"/>
    </location>
</feature>
<evidence type="ECO:0000259" key="1">
    <source>
        <dbReference type="Pfam" id="PF00535"/>
    </source>
</evidence>
<dbReference type="Pfam" id="PF00535">
    <property type="entry name" value="Glycos_transf_2"/>
    <property type="match status" value="1"/>
</dbReference>
<protein>
    <recommendedName>
        <fullName evidence="1">Glycosyltransferase 2-like domain-containing protein</fullName>
    </recommendedName>
</protein>
<proteinExistence type="predicted"/>
<feature type="non-terminal residue" evidence="2">
    <location>
        <position position="253"/>
    </location>
</feature>
<feature type="domain" description="Glycosyltransferase 2-like" evidence="1">
    <location>
        <begin position="28"/>
        <end position="155"/>
    </location>
</feature>
<dbReference type="InterPro" id="IPR050256">
    <property type="entry name" value="Glycosyltransferase_2"/>
</dbReference>
<dbReference type="PANTHER" id="PTHR48090">
    <property type="entry name" value="UNDECAPRENYL-PHOSPHATE 4-DEOXY-4-FORMAMIDO-L-ARABINOSE TRANSFERASE-RELATED"/>
    <property type="match status" value="1"/>
</dbReference>
<reference evidence="2" key="1">
    <citation type="submission" date="2018-05" db="EMBL/GenBank/DDBJ databases">
        <authorList>
            <person name="Lanie J.A."/>
            <person name="Ng W.-L."/>
            <person name="Kazmierczak K.M."/>
            <person name="Andrzejewski T.M."/>
            <person name="Davidsen T.M."/>
            <person name="Wayne K.J."/>
            <person name="Tettelin H."/>
            <person name="Glass J.I."/>
            <person name="Rusch D."/>
            <person name="Podicherti R."/>
            <person name="Tsui H.-C.T."/>
            <person name="Winkler M.E."/>
        </authorList>
    </citation>
    <scope>NUCLEOTIDE SEQUENCE</scope>
</reference>
<dbReference type="SUPFAM" id="SSF53448">
    <property type="entry name" value="Nucleotide-diphospho-sugar transferases"/>
    <property type="match status" value="1"/>
</dbReference>